<dbReference type="GO" id="GO:0006412">
    <property type="term" value="P:translation"/>
    <property type="evidence" value="ECO:0007669"/>
    <property type="project" value="UniProtKB-UniRule"/>
</dbReference>
<evidence type="ECO:0000313" key="8">
    <source>
        <dbReference type="Proteomes" id="UP001157947"/>
    </source>
</evidence>
<dbReference type="Gene3D" id="3.30.1390.20">
    <property type="entry name" value="Ribosomal protein L30, ferredoxin-like fold domain"/>
    <property type="match status" value="1"/>
</dbReference>
<dbReference type="HAMAP" id="MF_01371_B">
    <property type="entry name" value="Ribosomal_uL30_B"/>
    <property type="match status" value="1"/>
</dbReference>
<dbReference type="Pfam" id="PF00327">
    <property type="entry name" value="Ribosomal_L30"/>
    <property type="match status" value="1"/>
</dbReference>
<keyword evidence="4 5" id="KW-0687">Ribonucleoprotein</keyword>
<organism evidence="7 8">
    <name type="scientific">Venenivibrio stagnispumantis</name>
    <dbReference type="NCBI Taxonomy" id="407998"/>
    <lineage>
        <taxon>Bacteria</taxon>
        <taxon>Pseudomonadati</taxon>
        <taxon>Aquificota</taxon>
        <taxon>Aquificia</taxon>
        <taxon>Aquificales</taxon>
        <taxon>Hydrogenothermaceae</taxon>
        <taxon>Venenivibrio</taxon>
    </lineage>
</organism>
<dbReference type="InterPro" id="IPR036919">
    <property type="entry name" value="Ribo_uL30_ferredoxin-like_sf"/>
</dbReference>
<dbReference type="InterPro" id="IPR016082">
    <property type="entry name" value="Ribosomal_uL30_ferredoxin-like"/>
</dbReference>
<dbReference type="PANTHER" id="PTHR15892:SF2">
    <property type="entry name" value="LARGE RIBOSOMAL SUBUNIT PROTEIN UL30M"/>
    <property type="match status" value="1"/>
</dbReference>
<protein>
    <recommendedName>
        <fullName evidence="5">Large ribosomal subunit protein uL30</fullName>
    </recommendedName>
</protein>
<evidence type="ECO:0000256" key="3">
    <source>
        <dbReference type="ARBA" id="ARBA00022980"/>
    </source>
</evidence>
<dbReference type="SUPFAM" id="SSF55129">
    <property type="entry name" value="Ribosomal protein L30p/L7e"/>
    <property type="match status" value="1"/>
</dbReference>
<proteinExistence type="inferred from homology"/>
<evidence type="ECO:0000259" key="6">
    <source>
        <dbReference type="Pfam" id="PF00327"/>
    </source>
</evidence>
<dbReference type="EMBL" id="FXTX01000008">
    <property type="protein sequence ID" value="SMP11169.1"/>
    <property type="molecule type" value="Genomic_DNA"/>
</dbReference>
<dbReference type="GO" id="GO:0003735">
    <property type="term" value="F:structural constituent of ribosome"/>
    <property type="evidence" value="ECO:0007669"/>
    <property type="project" value="InterPro"/>
</dbReference>
<dbReference type="AlphaFoldDB" id="A0AA45WLF8"/>
<keyword evidence="3 5" id="KW-0689">Ribosomal protein</keyword>
<evidence type="ECO:0000256" key="2">
    <source>
        <dbReference type="ARBA" id="ARBA00011838"/>
    </source>
</evidence>
<gene>
    <name evidence="5" type="primary">rpmD</name>
    <name evidence="7" type="ORF">SAMN06264868_10856</name>
</gene>
<keyword evidence="8" id="KW-1185">Reference proteome</keyword>
<dbReference type="PIRSF" id="PIRSF002211">
    <property type="entry name" value="Ribosomal_L30_bac-type"/>
    <property type="match status" value="1"/>
</dbReference>
<comment type="similarity">
    <text evidence="1 5">Belongs to the universal ribosomal protein uL30 family.</text>
</comment>
<evidence type="ECO:0000256" key="4">
    <source>
        <dbReference type="ARBA" id="ARBA00023274"/>
    </source>
</evidence>
<dbReference type="InterPro" id="IPR005996">
    <property type="entry name" value="Ribosomal_uL30_bac-type"/>
</dbReference>
<comment type="caution">
    <text evidence="7">The sequence shown here is derived from an EMBL/GenBank/DDBJ whole genome shotgun (WGS) entry which is preliminary data.</text>
</comment>
<feature type="domain" description="Large ribosomal subunit protein uL30-like ferredoxin-like fold" evidence="6">
    <location>
        <begin position="3"/>
        <end position="52"/>
    </location>
</feature>
<dbReference type="PANTHER" id="PTHR15892">
    <property type="entry name" value="MITOCHONDRIAL RIBOSOMAL PROTEIN L30"/>
    <property type="match status" value="1"/>
</dbReference>
<accession>A0AA45WLF8</accession>
<evidence type="ECO:0000256" key="5">
    <source>
        <dbReference type="HAMAP-Rule" id="MF_01371"/>
    </source>
</evidence>
<dbReference type="Proteomes" id="UP001157947">
    <property type="component" value="Unassembled WGS sequence"/>
</dbReference>
<comment type="subunit">
    <text evidence="2 5">Part of the 50S ribosomal subunit.</text>
</comment>
<dbReference type="GO" id="GO:0022625">
    <property type="term" value="C:cytosolic large ribosomal subunit"/>
    <property type="evidence" value="ECO:0007669"/>
    <property type="project" value="TreeGrafter"/>
</dbReference>
<sequence>MKIKVKLIRGLAGKSEKQKQAVKSLGLKKLNDERILEKNPMVCGNIEIAKHLLKVEEIQQ</sequence>
<evidence type="ECO:0000313" key="7">
    <source>
        <dbReference type="EMBL" id="SMP11169.1"/>
    </source>
</evidence>
<dbReference type="NCBIfam" id="TIGR01308">
    <property type="entry name" value="rpmD_bact"/>
    <property type="match status" value="1"/>
</dbReference>
<evidence type="ECO:0000256" key="1">
    <source>
        <dbReference type="ARBA" id="ARBA00007594"/>
    </source>
</evidence>
<dbReference type="CDD" id="cd01658">
    <property type="entry name" value="Ribosomal_L30"/>
    <property type="match status" value="1"/>
</dbReference>
<dbReference type="RefSeq" id="WP_265134288.1">
    <property type="nucleotide sequence ID" value="NZ_FXTX01000008.1"/>
</dbReference>
<reference evidence="7" key="1">
    <citation type="submission" date="2017-05" db="EMBL/GenBank/DDBJ databases">
        <authorList>
            <person name="Varghese N."/>
            <person name="Submissions S."/>
        </authorList>
    </citation>
    <scope>NUCLEOTIDE SEQUENCE</scope>
    <source>
        <strain evidence="7">DSM 18763</strain>
    </source>
</reference>
<name>A0AA45WLF8_9AQUI</name>